<dbReference type="Pfam" id="PF18856">
    <property type="entry name" value="baeRF_family12"/>
    <property type="match status" value="1"/>
</dbReference>
<protein>
    <submittedName>
        <fullName evidence="2">Host attachment protein</fullName>
    </submittedName>
</protein>
<dbReference type="Proteomes" id="UP000468943">
    <property type="component" value="Unassembled WGS sequence"/>
</dbReference>
<keyword evidence="3" id="KW-1185">Reference proteome</keyword>
<dbReference type="OrthoDB" id="9812459at2"/>
<organism evidence="2 3">
    <name type="scientific">Pontixanthobacter gangjinensis</name>
    <dbReference type="NCBI Taxonomy" id="1028742"/>
    <lineage>
        <taxon>Bacteria</taxon>
        <taxon>Pseudomonadati</taxon>
        <taxon>Pseudomonadota</taxon>
        <taxon>Alphaproteobacteria</taxon>
        <taxon>Sphingomonadales</taxon>
        <taxon>Erythrobacteraceae</taxon>
        <taxon>Pontixanthobacter</taxon>
    </lineage>
</organism>
<proteinExistence type="predicted"/>
<feature type="compositionally biased region" description="Low complexity" evidence="1">
    <location>
        <begin position="54"/>
        <end position="64"/>
    </location>
</feature>
<dbReference type="InterPro" id="IPR041374">
    <property type="entry name" value="BaeRF_family12"/>
</dbReference>
<dbReference type="AlphaFoldDB" id="A0A6I4SNE3"/>
<dbReference type="EMBL" id="WTYS01000001">
    <property type="protein sequence ID" value="MXO57283.1"/>
    <property type="molecule type" value="Genomic_DNA"/>
</dbReference>
<dbReference type="RefSeq" id="WP_160598388.1">
    <property type="nucleotide sequence ID" value="NZ_WTYS01000001.1"/>
</dbReference>
<gene>
    <name evidence="2" type="ORF">GRI36_10355</name>
</gene>
<sequence>MKIAHGTLVMAIDGGKMLLMRNAGDVPRPVLETIEEHTAENPRTLLQGTDRPGRSFSRSGPRRSAVGDTDWHEEGEQRFAIDAVDTLSETQAREGGAVIVLAAPSVLGTFRKHCPQALGKSIIAEIDKDVVNLATDDIVKVVTAYEP</sequence>
<evidence type="ECO:0000313" key="3">
    <source>
        <dbReference type="Proteomes" id="UP000468943"/>
    </source>
</evidence>
<evidence type="ECO:0000313" key="2">
    <source>
        <dbReference type="EMBL" id="MXO57283.1"/>
    </source>
</evidence>
<reference evidence="2 3" key="1">
    <citation type="submission" date="2019-12" db="EMBL/GenBank/DDBJ databases">
        <title>Genomic-based taxomic classification of the family Erythrobacteraceae.</title>
        <authorList>
            <person name="Xu L."/>
        </authorList>
    </citation>
    <scope>NUCLEOTIDE SEQUENCE [LARGE SCALE GENOMIC DNA]</scope>
    <source>
        <strain evidence="2 3">JCM 17802</strain>
    </source>
</reference>
<name>A0A6I4SNE3_9SPHN</name>
<evidence type="ECO:0000256" key="1">
    <source>
        <dbReference type="SAM" id="MobiDB-lite"/>
    </source>
</evidence>
<accession>A0A6I4SNE3</accession>
<comment type="caution">
    <text evidence="2">The sequence shown here is derived from an EMBL/GenBank/DDBJ whole genome shotgun (WGS) entry which is preliminary data.</text>
</comment>
<feature type="region of interest" description="Disordered" evidence="1">
    <location>
        <begin position="37"/>
        <end position="73"/>
    </location>
</feature>